<feature type="compositionally biased region" description="Polar residues" evidence="1">
    <location>
        <begin position="416"/>
        <end position="431"/>
    </location>
</feature>
<feature type="region of interest" description="Disordered" evidence="1">
    <location>
        <begin position="341"/>
        <end position="457"/>
    </location>
</feature>
<feature type="compositionally biased region" description="Basic and acidic residues" evidence="1">
    <location>
        <begin position="342"/>
        <end position="352"/>
    </location>
</feature>
<dbReference type="EMBL" id="OE185160">
    <property type="protein sequence ID" value="CAD7577140.1"/>
    <property type="molecule type" value="Genomic_DNA"/>
</dbReference>
<evidence type="ECO:0000256" key="1">
    <source>
        <dbReference type="SAM" id="MobiDB-lite"/>
    </source>
</evidence>
<organism evidence="2">
    <name type="scientific">Timema californicum</name>
    <name type="common">California timema</name>
    <name type="synonym">Walking stick</name>
    <dbReference type="NCBI Taxonomy" id="61474"/>
    <lineage>
        <taxon>Eukaryota</taxon>
        <taxon>Metazoa</taxon>
        <taxon>Ecdysozoa</taxon>
        <taxon>Arthropoda</taxon>
        <taxon>Hexapoda</taxon>
        <taxon>Insecta</taxon>
        <taxon>Pterygota</taxon>
        <taxon>Neoptera</taxon>
        <taxon>Polyneoptera</taxon>
        <taxon>Phasmatodea</taxon>
        <taxon>Timematodea</taxon>
        <taxon>Timematoidea</taxon>
        <taxon>Timematidae</taxon>
        <taxon>Timema</taxon>
    </lineage>
</organism>
<name>A0A7R9JDK6_TIMCA</name>
<protein>
    <submittedName>
        <fullName evidence="2">(California timema) hypothetical protein</fullName>
    </submittedName>
</protein>
<feature type="compositionally biased region" description="Polar residues" evidence="1">
    <location>
        <begin position="378"/>
        <end position="393"/>
    </location>
</feature>
<gene>
    <name evidence="2" type="ORF">TCMB3V08_LOCUS9695</name>
</gene>
<dbReference type="AlphaFoldDB" id="A0A7R9JDK6"/>
<reference evidence="2" key="1">
    <citation type="submission" date="2020-11" db="EMBL/GenBank/DDBJ databases">
        <authorList>
            <person name="Tran Van P."/>
        </authorList>
    </citation>
    <scope>NUCLEOTIDE SEQUENCE</scope>
</reference>
<evidence type="ECO:0000313" key="2">
    <source>
        <dbReference type="EMBL" id="CAD7577140.1"/>
    </source>
</evidence>
<accession>A0A7R9JDK6</accession>
<sequence length="483" mass="52828">MRSVEGFFQQVGPHPLHVLVQVVLPHYAAHVEMEDVTVLRGGLFQQRSHVGVVELPLPVGEVRYYPIELFGFNVRRNMVAIPRPIQLLYPEFVIHLDFGPRLFGAKGCGFVHSKHLFVESVLLNRLYLMLYQSNSSYAAALRNGAHNCEMSSGPSVILRNGAHNCEMSSGSSVILRNGAHNCEMSSGSSVILLSPHLVADVCHSLSPHLVADVFHSSSLHLVADACHSLSPHLVADVCHSLSPHLVASLIHCSDQRLWYSSAAPRSYALREKERMDTKSWREKEGRSLPSPCLCLTRMSGARWSCRVGFPPHWYGDPRSFNSRSQSPSIPCSWPAGLTYRADTLDTPDREGHNLTGGTEPRPPCQPTGQDPNLALPVNQPTRIQTSPSLSANRPGSKPRPPCQPTGQDPNLALPVSQPTRIQTSPSLSANRPGSKPRPPCQPTGQDPNLALPVNQPPCESNDLALFNTGSGCNALRHVFMADV</sequence>
<proteinExistence type="predicted"/>